<proteinExistence type="inferred from homology"/>
<evidence type="ECO:0000256" key="2">
    <source>
        <dbReference type="ARBA" id="ARBA00035108"/>
    </source>
</evidence>
<dbReference type="KEGG" id="spri:SPRI_1702"/>
<comment type="subcellular location">
    <subcellularLocation>
        <location evidence="2">Gas vesicle</location>
    </subcellularLocation>
</comment>
<dbReference type="GeneID" id="97237244"/>
<dbReference type="OrthoDB" id="4864106at2"/>
<dbReference type="EMBL" id="CP011340">
    <property type="protein sequence ID" value="ALC20008.1"/>
    <property type="molecule type" value="Genomic_DNA"/>
</dbReference>
<dbReference type="STRING" id="38300.SPRI_1702"/>
<gene>
    <name evidence="4" type="ORF">SPRI_1702</name>
</gene>
<comment type="similarity">
    <text evidence="3">Belongs to the gas vesicle GvpF/GvpL family.</text>
</comment>
<dbReference type="PANTHER" id="PTHR36852:SF1">
    <property type="entry name" value="PROTEIN GVPL 2"/>
    <property type="match status" value="1"/>
</dbReference>
<dbReference type="OMA" id="ELMDDNM"/>
<accession>A0A0M4D7M3</accession>
<dbReference type="InterPro" id="IPR009430">
    <property type="entry name" value="GvpL/GvpF"/>
</dbReference>
<sequence length="237" mass="25680">MAVYVYSITAEDHPLRLDGIEGVGEPAALLRKVVAGSLCAVVSDAPDGLRPKRRDVMAHQAVQEHLMADGTVLPLRFGLTAPDDEAVRDALEQGSGQYTERLEAVKGCAEYNLKASQDEDAILREILLESETARELNDRIRGGDATPDLPVRLGELVAGEIQARQEALASGVIEALRPHSREVSTAQPTGEDFLNVSFLVAEDQDELFLATQLSVINQLGEGYTFRLSGPLPPYSFV</sequence>
<keyword evidence="1" id="KW-0304">Gas vesicle</keyword>
<dbReference type="Proteomes" id="UP000060513">
    <property type="component" value="Chromosome"/>
</dbReference>
<evidence type="ECO:0000256" key="3">
    <source>
        <dbReference type="ARBA" id="ARBA00035643"/>
    </source>
</evidence>
<dbReference type="PATRIC" id="fig|38300.4.peg.1807"/>
<evidence type="ECO:0000313" key="5">
    <source>
        <dbReference type="Proteomes" id="UP000060513"/>
    </source>
</evidence>
<dbReference type="GO" id="GO:0031411">
    <property type="term" value="C:gas vesicle"/>
    <property type="evidence" value="ECO:0007669"/>
    <property type="project" value="UniProtKB-SubCell"/>
</dbReference>
<organism evidence="4">
    <name type="scientific">Streptomyces pristinaespiralis</name>
    <dbReference type="NCBI Taxonomy" id="38300"/>
    <lineage>
        <taxon>Bacteria</taxon>
        <taxon>Bacillati</taxon>
        <taxon>Actinomycetota</taxon>
        <taxon>Actinomycetes</taxon>
        <taxon>Kitasatosporales</taxon>
        <taxon>Streptomycetaceae</taxon>
        <taxon>Streptomyces</taxon>
    </lineage>
</organism>
<dbReference type="AlphaFoldDB" id="A0A0M4D7M3"/>
<evidence type="ECO:0000313" key="4">
    <source>
        <dbReference type="EMBL" id="ALC20008.1"/>
    </source>
</evidence>
<evidence type="ECO:0000256" key="1">
    <source>
        <dbReference type="ARBA" id="ARBA00022987"/>
    </source>
</evidence>
<dbReference type="GO" id="GO:0031412">
    <property type="term" value="P:gas vesicle organization"/>
    <property type="evidence" value="ECO:0007669"/>
    <property type="project" value="InterPro"/>
</dbReference>
<dbReference type="RefSeq" id="WP_005310346.1">
    <property type="nucleotide sequence ID" value="NZ_CP011340.1"/>
</dbReference>
<dbReference type="PANTHER" id="PTHR36852">
    <property type="entry name" value="PROTEIN GVPL 2"/>
    <property type="match status" value="1"/>
</dbReference>
<dbReference type="Pfam" id="PF06386">
    <property type="entry name" value="GvpL_GvpF"/>
    <property type="match status" value="1"/>
</dbReference>
<protein>
    <submittedName>
        <fullName evidence="4">Gas vesicle protein</fullName>
    </submittedName>
</protein>
<name>A0A0M4D7M3_STRPR</name>
<reference evidence="4 5" key="1">
    <citation type="submission" date="2015-08" db="EMBL/GenBank/DDBJ databases">
        <title>Genome sequence of the pristinamycin over-producing bacterium Streptomyces pristinaespiralis HCCB10218.</title>
        <authorList>
            <person name="Tian J."/>
            <person name="Yang J."/>
            <person name="Li L."/>
            <person name="Ruan L."/>
            <person name="Wei W."/>
            <person name="Zheng G."/>
            <person name="Wei Z."/>
            <person name="Yang S."/>
            <person name="Ge M."/>
            <person name="Jiang W."/>
            <person name="Lu Y."/>
        </authorList>
    </citation>
    <scope>NUCLEOTIDE SEQUENCE [LARGE SCALE GENOMIC DNA]</scope>
    <source>
        <strain evidence="4 5">HCCB 10218</strain>
    </source>
</reference>